<gene>
    <name evidence="16" type="ORF">TVAG_375220</name>
</gene>
<dbReference type="SUPFAM" id="SSF69593">
    <property type="entry name" value="Glycerol-3-phosphate (1)-acyltransferase"/>
    <property type="match status" value="1"/>
</dbReference>
<keyword evidence="10" id="KW-0594">Phospholipid biosynthesis</keyword>
<feature type="transmembrane region" description="Helical" evidence="14">
    <location>
        <begin position="95"/>
        <end position="114"/>
    </location>
</feature>
<keyword evidence="17" id="KW-1185">Reference proteome</keyword>
<proteinExistence type="inferred from homology"/>
<evidence type="ECO:0000256" key="14">
    <source>
        <dbReference type="SAM" id="Phobius"/>
    </source>
</evidence>
<evidence type="ECO:0000256" key="4">
    <source>
        <dbReference type="ARBA" id="ARBA00022516"/>
    </source>
</evidence>
<evidence type="ECO:0000256" key="7">
    <source>
        <dbReference type="ARBA" id="ARBA00022989"/>
    </source>
</evidence>
<dbReference type="Pfam" id="PF01553">
    <property type="entry name" value="Acyltransferase"/>
    <property type="match status" value="1"/>
</dbReference>
<evidence type="ECO:0000256" key="6">
    <source>
        <dbReference type="ARBA" id="ARBA00022692"/>
    </source>
</evidence>
<feature type="domain" description="Phospholipid/glycerol acyltransferase" evidence="15">
    <location>
        <begin position="127"/>
        <end position="233"/>
    </location>
</feature>
<keyword evidence="5" id="KW-0808">Transferase</keyword>
<reference evidence="16" key="1">
    <citation type="submission" date="2006-10" db="EMBL/GenBank/DDBJ databases">
        <authorList>
            <person name="Amadeo P."/>
            <person name="Zhao Q."/>
            <person name="Wortman J."/>
            <person name="Fraser-Liggett C."/>
            <person name="Carlton J."/>
        </authorList>
    </citation>
    <scope>NUCLEOTIDE SEQUENCE</scope>
    <source>
        <strain evidence="16">G3</strain>
    </source>
</reference>
<keyword evidence="9 14" id="KW-0472">Membrane</keyword>
<dbReference type="AlphaFoldDB" id="A2FH00"/>
<dbReference type="InterPro" id="IPR002123">
    <property type="entry name" value="Plipid/glycerol_acylTrfase"/>
</dbReference>
<dbReference type="GO" id="GO:0008374">
    <property type="term" value="F:O-acyltransferase activity"/>
    <property type="evidence" value="ECO:0007669"/>
    <property type="project" value="InterPro"/>
</dbReference>
<keyword evidence="7 14" id="KW-1133">Transmembrane helix</keyword>
<comment type="similarity">
    <text evidence="3">Belongs to the 1-acyl-sn-glycerol-3-phosphate acyltransferase family.</text>
</comment>
<keyword evidence="6 14" id="KW-0812">Transmembrane</keyword>
<dbReference type="PANTHER" id="PTHR23063">
    <property type="entry name" value="PHOSPHOLIPID ACYLTRANSFERASE"/>
    <property type="match status" value="1"/>
</dbReference>
<dbReference type="eggNOG" id="KOG2898">
    <property type="taxonomic scope" value="Eukaryota"/>
</dbReference>
<dbReference type="RefSeq" id="XP_001308743.1">
    <property type="nucleotide sequence ID" value="XM_001308742.1"/>
</dbReference>
<evidence type="ECO:0000313" key="17">
    <source>
        <dbReference type="Proteomes" id="UP000001542"/>
    </source>
</evidence>
<evidence type="ECO:0000313" key="16">
    <source>
        <dbReference type="EMBL" id="EAX95813.1"/>
    </source>
</evidence>
<dbReference type="OrthoDB" id="272512at2759"/>
<dbReference type="InterPro" id="IPR045252">
    <property type="entry name" value="LPCAT1-like"/>
</dbReference>
<evidence type="ECO:0000256" key="8">
    <source>
        <dbReference type="ARBA" id="ARBA00023098"/>
    </source>
</evidence>
<evidence type="ECO:0000256" key="5">
    <source>
        <dbReference type="ARBA" id="ARBA00022679"/>
    </source>
</evidence>
<keyword evidence="12 16" id="KW-0012">Acyltransferase</keyword>
<comment type="pathway">
    <text evidence="2">Lipid metabolism.</text>
</comment>
<feature type="compositionally biased region" description="Basic and acidic residues" evidence="13">
    <location>
        <begin position="332"/>
        <end position="342"/>
    </location>
</feature>
<evidence type="ECO:0000256" key="1">
    <source>
        <dbReference type="ARBA" id="ARBA00004370"/>
    </source>
</evidence>
<evidence type="ECO:0000256" key="13">
    <source>
        <dbReference type="SAM" id="MobiDB-lite"/>
    </source>
</evidence>
<protein>
    <submittedName>
        <fullName evidence="16">Acyltransferase family protein</fullName>
    </submittedName>
</protein>
<evidence type="ECO:0000256" key="9">
    <source>
        <dbReference type="ARBA" id="ARBA00023136"/>
    </source>
</evidence>
<dbReference type="GO" id="GO:0008654">
    <property type="term" value="P:phospholipid biosynthetic process"/>
    <property type="evidence" value="ECO:0007669"/>
    <property type="project" value="UniProtKB-KW"/>
</dbReference>
<name>A2FH00_TRIV3</name>
<feature type="compositionally biased region" description="Low complexity" evidence="13">
    <location>
        <begin position="318"/>
        <end position="331"/>
    </location>
</feature>
<evidence type="ECO:0000256" key="12">
    <source>
        <dbReference type="ARBA" id="ARBA00023315"/>
    </source>
</evidence>
<keyword evidence="4" id="KW-0444">Lipid biosynthesis</keyword>
<evidence type="ECO:0000256" key="11">
    <source>
        <dbReference type="ARBA" id="ARBA00023264"/>
    </source>
</evidence>
<evidence type="ECO:0000256" key="2">
    <source>
        <dbReference type="ARBA" id="ARBA00005189"/>
    </source>
</evidence>
<comment type="subcellular location">
    <subcellularLocation>
        <location evidence="1">Membrane</location>
    </subcellularLocation>
</comment>
<keyword evidence="11" id="KW-1208">Phospholipid metabolism</keyword>
<dbReference type="CDD" id="cd07991">
    <property type="entry name" value="LPLAT_LPCAT1-like"/>
    <property type="match status" value="1"/>
</dbReference>
<reference evidence="16" key="2">
    <citation type="journal article" date="2007" name="Science">
        <title>Draft genome sequence of the sexually transmitted pathogen Trichomonas vaginalis.</title>
        <authorList>
            <person name="Carlton J.M."/>
            <person name="Hirt R.P."/>
            <person name="Silva J.C."/>
            <person name="Delcher A.L."/>
            <person name="Schatz M."/>
            <person name="Zhao Q."/>
            <person name="Wortman J.R."/>
            <person name="Bidwell S.L."/>
            <person name="Alsmark U.C.M."/>
            <person name="Besteiro S."/>
            <person name="Sicheritz-Ponten T."/>
            <person name="Noel C.J."/>
            <person name="Dacks J.B."/>
            <person name="Foster P.G."/>
            <person name="Simillion C."/>
            <person name="Van de Peer Y."/>
            <person name="Miranda-Saavedra D."/>
            <person name="Barton G.J."/>
            <person name="Westrop G.D."/>
            <person name="Mueller S."/>
            <person name="Dessi D."/>
            <person name="Fiori P.L."/>
            <person name="Ren Q."/>
            <person name="Paulsen I."/>
            <person name="Zhang H."/>
            <person name="Bastida-Corcuera F.D."/>
            <person name="Simoes-Barbosa A."/>
            <person name="Brown M.T."/>
            <person name="Hayes R.D."/>
            <person name="Mukherjee M."/>
            <person name="Okumura C.Y."/>
            <person name="Schneider R."/>
            <person name="Smith A.J."/>
            <person name="Vanacova S."/>
            <person name="Villalvazo M."/>
            <person name="Haas B.J."/>
            <person name="Pertea M."/>
            <person name="Feldblyum T.V."/>
            <person name="Utterback T.R."/>
            <person name="Shu C.L."/>
            <person name="Osoegawa K."/>
            <person name="de Jong P.J."/>
            <person name="Hrdy I."/>
            <person name="Horvathova L."/>
            <person name="Zubacova Z."/>
            <person name="Dolezal P."/>
            <person name="Malik S.B."/>
            <person name="Logsdon J.M. Jr."/>
            <person name="Henze K."/>
            <person name="Gupta A."/>
            <person name="Wang C.C."/>
            <person name="Dunne R.L."/>
            <person name="Upcroft J.A."/>
            <person name="Upcroft P."/>
            <person name="White O."/>
            <person name="Salzberg S.L."/>
            <person name="Tang P."/>
            <person name="Chiu C.-H."/>
            <person name="Lee Y.-S."/>
            <person name="Embley T.M."/>
            <person name="Coombs G.H."/>
            <person name="Mottram J.C."/>
            <person name="Tachezy J."/>
            <person name="Fraser-Liggett C.M."/>
            <person name="Johnson P.J."/>
        </authorList>
    </citation>
    <scope>NUCLEOTIDE SEQUENCE [LARGE SCALE GENOMIC DNA]</scope>
    <source>
        <strain evidence="16">G3</strain>
    </source>
</reference>
<dbReference type="VEuPathDB" id="TrichDB:TVAGG3_0859230"/>
<dbReference type="SMART" id="SM00563">
    <property type="entry name" value="PlsC"/>
    <property type="match status" value="1"/>
</dbReference>
<evidence type="ECO:0000256" key="10">
    <source>
        <dbReference type="ARBA" id="ARBA00023209"/>
    </source>
</evidence>
<dbReference type="Proteomes" id="UP000001542">
    <property type="component" value="Unassembled WGS sequence"/>
</dbReference>
<dbReference type="InParanoid" id="A2FH00"/>
<evidence type="ECO:0000256" key="3">
    <source>
        <dbReference type="ARBA" id="ARBA00008655"/>
    </source>
</evidence>
<organism evidence="16 17">
    <name type="scientific">Trichomonas vaginalis (strain ATCC PRA-98 / G3)</name>
    <dbReference type="NCBI Taxonomy" id="412133"/>
    <lineage>
        <taxon>Eukaryota</taxon>
        <taxon>Metamonada</taxon>
        <taxon>Parabasalia</taxon>
        <taxon>Trichomonadida</taxon>
        <taxon>Trichomonadidae</taxon>
        <taxon>Trichomonas</taxon>
    </lineage>
</organism>
<dbReference type="GO" id="GO:0016020">
    <property type="term" value="C:membrane"/>
    <property type="evidence" value="ECO:0007669"/>
    <property type="project" value="UniProtKB-SubCell"/>
</dbReference>
<dbReference type="KEGG" id="tva:4753576"/>
<sequence>MKIFPFSSTPENYPDQHNQTQLSDITDEQFNAEWQNHTYQWYHRVYQAICFLLFLGPIRLVIGVGGFALMNLFVIYGRMIQLKLTNNNRKFMKKFFYYCLQVSVRLVSFAFGHMKIRIHGKADPDTRIIISNHSAYHDPFIVSYCIHCSVVCKWEIGQSILKYMLDPLDPIYVRRDQSGGQSKLIVEQADNKELLPVLIFPEGTTHKGDYLFKFHRSAFITQHKVQPVLIRYNQPFVPRGWNSYGWTQTNTLEYFFMCLAMPLNFVDVTFLPAMTLAENENSPDKFAENAELLVANFFGIKATTRSNDEIFKHKKAQKAAQQQNTQNNQEQPKPEENHEKVN</sequence>
<evidence type="ECO:0000259" key="15">
    <source>
        <dbReference type="SMART" id="SM00563"/>
    </source>
</evidence>
<keyword evidence="8" id="KW-0443">Lipid metabolism</keyword>
<dbReference type="VEuPathDB" id="TrichDB:TVAG_375220"/>
<dbReference type="EMBL" id="DS113787">
    <property type="protein sequence ID" value="EAX95813.1"/>
    <property type="molecule type" value="Genomic_DNA"/>
</dbReference>
<dbReference type="PANTHER" id="PTHR23063:SF52">
    <property type="entry name" value="LYSOPHOSPHATIDYLCHOLINE ACYLTRANSFERASE"/>
    <property type="match status" value="1"/>
</dbReference>
<feature type="transmembrane region" description="Helical" evidence="14">
    <location>
        <begin position="45"/>
        <end position="74"/>
    </location>
</feature>
<accession>A2FH00</accession>
<feature type="region of interest" description="Disordered" evidence="13">
    <location>
        <begin position="310"/>
        <end position="342"/>
    </location>
</feature>